<evidence type="ECO:0000313" key="1">
    <source>
        <dbReference type="EMBL" id="GAA4156543.1"/>
    </source>
</evidence>
<keyword evidence="2" id="KW-1185">Reference proteome</keyword>
<sequence length="98" mass="11007">MTGERPCRIPPSEADQQAVLAWIRREFPEVLAWYGRATGSWWAMVRVGARWRLVEAVDPVELRGAILNPAGWPWPRNWVALPETAPGMPGRMSRGISG</sequence>
<gene>
    <name evidence="1" type="ORF">GCM10022416_57780</name>
</gene>
<dbReference type="Proteomes" id="UP001500266">
    <property type="component" value="Unassembled WGS sequence"/>
</dbReference>
<protein>
    <submittedName>
        <fullName evidence="1">Uncharacterized protein</fullName>
    </submittedName>
</protein>
<reference evidence="2" key="1">
    <citation type="journal article" date="2019" name="Int. J. Syst. Evol. Microbiol.">
        <title>The Global Catalogue of Microorganisms (GCM) 10K type strain sequencing project: providing services to taxonomists for standard genome sequencing and annotation.</title>
        <authorList>
            <consortium name="The Broad Institute Genomics Platform"/>
            <consortium name="The Broad Institute Genome Sequencing Center for Infectious Disease"/>
            <person name="Wu L."/>
            <person name="Ma J."/>
        </authorList>
    </citation>
    <scope>NUCLEOTIDE SEQUENCE [LARGE SCALE GENOMIC DNA]</scope>
    <source>
        <strain evidence="2">JCM 17316</strain>
    </source>
</reference>
<comment type="caution">
    <text evidence="1">The sequence shown here is derived from an EMBL/GenBank/DDBJ whole genome shotgun (WGS) entry which is preliminary data.</text>
</comment>
<organism evidence="1 2">
    <name type="scientific">Actinomadura keratinilytica</name>
    <dbReference type="NCBI Taxonomy" id="547461"/>
    <lineage>
        <taxon>Bacteria</taxon>
        <taxon>Bacillati</taxon>
        <taxon>Actinomycetota</taxon>
        <taxon>Actinomycetes</taxon>
        <taxon>Streptosporangiales</taxon>
        <taxon>Thermomonosporaceae</taxon>
        <taxon>Actinomadura</taxon>
    </lineage>
</organism>
<proteinExistence type="predicted"/>
<evidence type="ECO:0000313" key="2">
    <source>
        <dbReference type="Proteomes" id="UP001500266"/>
    </source>
</evidence>
<name>A0ABP7ZFY6_9ACTN</name>
<dbReference type="EMBL" id="BAABDO010000144">
    <property type="protein sequence ID" value="GAA4156543.1"/>
    <property type="molecule type" value="Genomic_DNA"/>
</dbReference>
<accession>A0ABP7ZFY6</accession>